<dbReference type="PANTHER" id="PTHR43137:SF1">
    <property type="entry name" value="DIHYDROOROTASE"/>
    <property type="match status" value="1"/>
</dbReference>
<dbReference type="OrthoDB" id="1670005at2759"/>
<keyword evidence="6" id="KW-1185">Reference proteome</keyword>
<reference evidence="5 6" key="1">
    <citation type="submission" date="2018-11" db="EMBL/GenBank/DDBJ databases">
        <title>Genome sequence of Saitozyma podzolica DSM 27192.</title>
        <authorList>
            <person name="Aliyu H."/>
            <person name="Gorte O."/>
            <person name="Ochsenreither K."/>
        </authorList>
    </citation>
    <scope>NUCLEOTIDE SEQUENCE [LARGE SCALE GENOMIC DNA]</scope>
    <source>
        <strain evidence="5 6">DSM 27192</strain>
    </source>
</reference>
<dbReference type="Gene3D" id="3.20.20.140">
    <property type="entry name" value="Metal-dependent hydrolases"/>
    <property type="match status" value="1"/>
</dbReference>
<dbReference type="GO" id="GO:0046872">
    <property type="term" value="F:metal ion binding"/>
    <property type="evidence" value="ECO:0007669"/>
    <property type="project" value="UniProtKB-KW"/>
</dbReference>
<gene>
    <name evidence="5" type="ORF">EHS25_006054</name>
</gene>
<dbReference type="GO" id="GO:0005737">
    <property type="term" value="C:cytoplasm"/>
    <property type="evidence" value="ECO:0007669"/>
    <property type="project" value="TreeGrafter"/>
</dbReference>
<dbReference type="GO" id="GO:0004151">
    <property type="term" value="F:dihydroorotase activity"/>
    <property type="evidence" value="ECO:0007669"/>
    <property type="project" value="InterPro"/>
</dbReference>
<keyword evidence="2" id="KW-0378">Hydrolase</keyword>
<dbReference type="NCBIfam" id="TIGR00856">
    <property type="entry name" value="pyrC_dimer"/>
    <property type="match status" value="1"/>
</dbReference>
<keyword evidence="3" id="KW-0862">Zinc</keyword>
<dbReference type="PROSITE" id="PS00483">
    <property type="entry name" value="DIHYDROOROTASE_2"/>
    <property type="match status" value="1"/>
</dbReference>
<evidence type="ECO:0000256" key="3">
    <source>
        <dbReference type="ARBA" id="ARBA00022833"/>
    </source>
</evidence>
<dbReference type="AlphaFoldDB" id="A0A427XTQ9"/>
<dbReference type="InterPro" id="IPR004721">
    <property type="entry name" value="DHOdimr"/>
</dbReference>
<dbReference type="PANTHER" id="PTHR43137">
    <property type="entry name" value="DIHYDROOROTASE"/>
    <property type="match status" value="1"/>
</dbReference>
<keyword evidence="1" id="KW-0479">Metal-binding</keyword>
<comment type="caution">
    <text evidence="5">The sequence shown here is derived from an EMBL/GenBank/DDBJ whole genome shotgun (WGS) entry which is preliminary data.</text>
</comment>
<dbReference type="Proteomes" id="UP000279259">
    <property type="component" value="Unassembled WGS sequence"/>
</dbReference>
<keyword evidence="4" id="KW-0665">Pyrimidine biosynthesis</keyword>
<evidence type="ECO:0000256" key="4">
    <source>
        <dbReference type="ARBA" id="ARBA00022975"/>
    </source>
</evidence>
<dbReference type="GO" id="GO:0006207">
    <property type="term" value="P:'de novo' pyrimidine nucleobase biosynthetic process"/>
    <property type="evidence" value="ECO:0007669"/>
    <property type="project" value="TreeGrafter"/>
</dbReference>
<evidence type="ECO:0000256" key="2">
    <source>
        <dbReference type="ARBA" id="ARBA00022801"/>
    </source>
</evidence>
<evidence type="ECO:0000256" key="1">
    <source>
        <dbReference type="ARBA" id="ARBA00022723"/>
    </source>
</evidence>
<dbReference type="STRING" id="1890683.A0A427XTQ9"/>
<evidence type="ECO:0000313" key="6">
    <source>
        <dbReference type="Proteomes" id="UP000279259"/>
    </source>
</evidence>
<dbReference type="InterPro" id="IPR002195">
    <property type="entry name" value="Dihydroorotase_CS"/>
</dbReference>
<dbReference type="GO" id="GO:0044205">
    <property type="term" value="P:'de novo' UMP biosynthetic process"/>
    <property type="evidence" value="ECO:0007669"/>
    <property type="project" value="UniProtKB-UniPathway"/>
</dbReference>
<name>A0A427XTQ9_9TREE</name>
<dbReference type="HAMAP" id="MF_00219">
    <property type="entry name" value="PyrC_classII"/>
    <property type="match status" value="1"/>
</dbReference>
<organism evidence="5 6">
    <name type="scientific">Saitozyma podzolica</name>
    <dbReference type="NCBI Taxonomy" id="1890683"/>
    <lineage>
        <taxon>Eukaryota</taxon>
        <taxon>Fungi</taxon>
        <taxon>Dikarya</taxon>
        <taxon>Basidiomycota</taxon>
        <taxon>Agaricomycotina</taxon>
        <taxon>Tremellomycetes</taxon>
        <taxon>Tremellales</taxon>
        <taxon>Trimorphomycetaceae</taxon>
        <taxon>Saitozyma</taxon>
    </lineage>
</organism>
<sequence>MSSIDEIVLPSPADFHVHVRQGAMSRLVCPAVAQGGIHTAYVMPNLVPPITSTEAALSYRDTLRSISPDTEWLMTLYLGPAITPDEIRKAAVAGISGESESTRVPAGVLGSGIEDYGVYYPVFKAMEEVGMVLNLHGEVPSDASKNISVLNAEKLFLTHLRKLAADFPKLRIVLEHATTAEAIECVSSLPSNVACTITAHHLYLTIDDVAPQPFHFCKPIAKEPRDRSALQSAIASGNPKFFLGSDSAPHPLASKIPSIASAEVPPSPCAAGVYTSPILVPLVATLLESFGALDKLEGFVSAHGRRFYGVPAKEGKEVRLRRSKGGDKVTSVMKGEEGVEIVPFWAGKELGWEIA</sequence>
<dbReference type="UniPathway" id="UPA00070">
    <property type="reaction ID" value="UER00117"/>
</dbReference>
<proteinExistence type="inferred from homology"/>
<dbReference type="FunFam" id="3.20.20.140:FF:000071">
    <property type="entry name" value="Dihydroorotase, homodimeric type, variant"/>
    <property type="match status" value="1"/>
</dbReference>
<evidence type="ECO:0000313" key="5">
    <source>
        <dbReference type="EMBL" id="RSH82121.1"/>
    </source>
</evidence>
<dbReference type="InterPro" id="IPR032466">
    <property type="entry name" value="Metal_Hydrolase"/>
</dbReference>
<dbReference type="SUPFAM" id="SSF51556">
    <property type="entry name" value="Metallo-dependent hydrolases"/>
    <property type="match status" value="1"/>
</dbReference>
<protein>
    <submittedName>
        <fullName evidence="5">Uncharacterized protein</fullName>
    </submittedName>
</protein>
<dbReference type="EMBL" id="RSCD01000028">
    <property type="protein sequence ID" value="RSH82121.1"/>
    <property type="molecule type" value="Genomic_DNA"/>
</dbReference>
<dbReference type="PIRSF" id="PIRSF001237">
    <property type="entry name" value="DHOdimr"/>
    <property type="match status" value="1"/>
</dbReference>
<accession>A0A427XTQ9</accession>
<dbReference type="PROSITE" id="PS00482">
    <property type="entry name" value="DIHYDROOROTASE_1"/>
    <property type="match status" value="1"/>
</dbReference>